<dbReference type="Pfam" id="PF07883">
    <property type="entry name" value="Cupin_2"/>
    <property type="match status" value="1"/>
</dbReference>
<evidence type="ECO:0000313" key="3">
    <source>
        <dbReference type="EMBL" id="SDY20362.1"/>
    </source>
</evidence>
<dbReference type="InterPro" id="IPR013096">
    <property type="entry name" value="Cupin_2"/>
</dbReference>
<feature type="domain" description="Cupin type-2" evidence="2">
    <location>
        <begin position="56"/>
        <end position="124"/>
    </location>
</feature>
<dbReference type="EMBL" id="FNPB01000008">
    <property type="protein sequence ID" value="SDY20362.1"/>
    <property type="molecule type" value="Genomic_DNA"/>
</dbReference>
<protein>
    <submittedName>
        <fullName evidence="3">Cupin domain protein</fullName>
    </submittedName>
</protein>
<dbReference type="AlphaFoldDB" id="A0A1H3HYA1"/>
<proteinExistence type="predicted"/>
<accession>A0A1H3HYA1</accession>
<reference evidence="4" key="1">
    <citation type="submission" date="2016-10" db="EMBL/GenBank/DDBJ databases">
        <authorList>
            <person name="Varghese N."/>
            <person name="Submissions S."/>
        </authorList>
    </citation>
    <scope>NUCLEOTIDE SEQUENCE [LARGE SCALE GENOMIC DNA]</scope>
    <source>
        <strain evidence="4">CGMCC 1.10118</strain>
    </source>
</reference>
<gene>
    <name evidence="3" type="ORF">SAMN04487946_108132</name>
</gene>
<keyword evidence="4" id="KW-1185">Reference proteome</keyword>
<dbReference type="InterPro" id="IPR053146">
    <property type="entry name" value="QDO-like"/>
</dbReference>
<organism evidence="3 4">
    <name type="scientific">Halobellus clavatus</name>
    <dbReference type="NCBI Taxonomy" id="660517"/>
    <lineage>
        <taxon>Archaea</taxon>
        <taxon>Methanobacteriati</taxon>
        <taxon>Methanobacteriota</taxon>
        <taxon>Stenosarchaea group</taxon>
        <taxon>Halobacteria</taxon>
        <taxon>Halobacteriales</taxon>
        <taxon>Haloferacaceae</taxon>
        <taxon>Halobellus</taxon>
    </lineage>
</organism>
<feature type="region of interest" description="Disordered" evidence="1">
    <location>
        <begin position="1"/>
        <end position="22"/>
    </location>
</feature>
<evidence type="ECO:0000259" key="2">
    <source>
        <dbReference type="Pfam" id="PF07883"/>
    </source>
</evidence>
<dbReference type="PANTHER" id="PTHR36440:SF1">
    <property type="entry name" value="PUTATIVE (AFU_ORTHOLOGUE AFUA_8G07350)-RELATED"/>
    <property type="match status" value="1"/>
</dbReference>
<sequence>MKSVPAHTPVMTASDPEPRVRRAADVSYEPVELAEGLLKGVLLGDEQATPTFDMRRFVLEPGARVPRHTNEVEHEQFVVEGEYEVGIGEETYTVGPGDSLLIPAGVEHWYRNESDREGSFLCVVPKAADRITVVE</sequence>
<evidence type="ECO:0000256" key="1">
    <source>
        <dbReference type="SAM" id="MobiDB-lite"/>
    </source>
</evidence>
<dbReference type="InterPro" id="IPR011051">
    <property type="entry name" value="RmlC_Cupin_sf"/>
</dbReference>
<dbReference type="InterPro" id="IPR014710">
    <property type="entry name" value="RmlC-like_jellyroll"/>
</dbReference>
<dbReference type="PANTHER" id="PTHR36440">
    <property type="entry name" value="PUTATIVE (AFU_ORTHOLOGUE AFUA_8G07350)-RELATED"/>
    <property type="match status" value="1"/>
</dbReference>
<name>A0A1H3HYA1_9EURY</name>
<dbReference type="STRING" id="660517.SAMN04487946_108132"/>
<evidence type="ECO:0000313" key="4">
    <source>
        <dbReference type="Proteomes" id="UP000199170"/>
    </source>
</evidence>
<dbReference type="Proteomes" id="UP000199170">
    <property type="component" value="Unassembled WGS sequence"/>
</dbReference>
<dbReference type="CDD" id="cd02222">
    <property type="entry name" value="cupin_TM1459-like"/>
    <property type="match status" value="1"/>
</dbReference>
<dbReference type="SUPFAM" id="SSF51182">
    <property type="entry name" value="RmlC-like cupins"/>
    <property type="match status" value="1"/>
</dbReference>
<dbReference type="Gene3D" id="2.60.120.10">
    <property type="entry name" value="Jelly Rolls"/>
    <property type="match status" value="1"/>
</dbReference>